<dbReference type="Gene3D" id="1.20.1560.10">
    <property type="entry name" value="ABC transporter type 1, transmembrane domain"/>
    <property type="match status" value="1"/>
</dbReference>
<reference evidence="12 13" key="1">
    <citation type="submission" date="2018-08" db="EMBL/GenBank/DDBJ databases">
        <title>A genome reference for cultivated species of the human gut microbiota.</title>
        <authorList>
            <person name="Zou Y."/>
            <person name="Xue W."/>
            <person name="Luo G."/>
        </authorList>
    </citation>
    <scope>NUCLEOTIDE SEQUENCE [LARGE SCALE GENOMIC DNA]</scope>
    <source>
        <strain evidence="12 13">OM06-4</strain>
    </source>
</reference>
<evidence type="ECO:0000256" key="6">
    <source>
        <dbReference type="ARBA" id="ARBA00022840"/>
    </source>
</evidence>
<dbReference type="PANTHER" id="PTHR43394:SF1">
    <property type="entry name" value="ATP-BINDING CASSETTE SUB-FAMILY B MEMBER 10, MITOCHONDRIAL"/>
    <property type="match status" value="1"/>
</dbReference>
<sequence length="572" mass="63662">MKLLKYVKEYRFPAIIGFVFKIAEAALELMVPLVMADIIDVGIKNNDQNYILVRGLFLVGLAVAGYLFALVCQYYASLTSQSVGTKLREDMYHQINRYDHHNLDKLSAPTLVTRLINDVVQIQLAVAMTIRLTSRAPFIMIGSLFLAFLISGPLASIFVVGAIVLAIVMLMITIISMPYFNNVQKKLDKISLIVRENLNGIRVIRAFASQDKEINKFKTETRQQKDIQVKVGRIQALLNPFTYLIVNVAIVLIVYFGGTEVNVGGLSQGEVIALVNYMNSILLALIVFANVLSIYNKAGASYTRIFEVLETEPAVVNDGQIQIYRESEDCIEFRHVSFAYEQKNVLNDLNFTIKRGQTIGIIGGTGAGKTSLVNLIGRFYDVSSGEILINGEAIKNYDLHALRSFIGFVPQYAALISGTIRENLQLGNQTANDQQLLKALEIAQGKEMLEDKAAGLDTVIEQGGKNLSGGQKQRLTIARALVKQPEILILDDSSSALDYATDFKLRQALKQLNMTKIIISQRTASIEQADKIMVLYHGDLVGFDSHEQLMKDCKIYQEIYASQHSKDGDDHE</sequence>
<dbReference type="GO" id="GO:0016887">
    <property type="term" value="F:ATP hydrolysis activity"/>
    <property type="evidence" value="ECO:0007669"/>
    <property type="project" value="InterPro"/>
</dbReference>
<evidence type="ECO:0000256" key="8">
    <source>
        <dbReference type="ARBA" id="ARBA00023136"/>
    </source>
</evidence>
<keyword evidence="4 9" id="KW-0812">Transmembrane</keyword>
<keyword evidence="7 9" id="KW-1133">Transmembrane helix</keyword>
<evidence type="ECO:0000256" key="7">
    <source>
        <dbReference type="ARBA" id="ARBA00022989"/>
    </source>
</evidence>
<protein>
    <submittedName>
        <fullName evidence="12">ABC transporter ATP-binding protein</fullName>
    </submittedName>
</protein>
<dbReference type="PANTHER" id="PTHR43394">
    <property type="entry name" value="ATP-DEPENDENT PERMEASE MDL1, MITOCHONDRIAL"/>
    <property type="match status" value="1"/>
</dbReference>
<name>A0A3E3ED78_9FIRM</name>
<evidence type="ECO:0000259" key="11">
    <source>
        <dbReference type="PROSITE" id="PS50929"/>
    </source>
</evidence>
<evidence type="ECO:0000313" key="13">
    <source>
        <dbReference type="Proteomes" id="UP000261032"/>
    </source>
</evidence>
<dbReference type="InterPro" id="IPR003439">
    <property type="entry name" value="ABC_transporter-like_ATP-bd"/>
</dbReference>
<comment type="subcellular location">
    <subcellularLocation>
        <location evidence="1">Cell membrane</location>
        <topology evidence="1">Multi-pass membrane protein</topology>
    </subcellularLocation>
</comment>
<feature type="domain" description="ABC transmembrane type-1" evidence="11">
    <location>
        <begin position="15"/>
        <end position="297"/>
    </location>
</feature>
<evidence type="ECO:0000256" key="1">
    <source>
        <dbReference type="ARBA" id="ARBA00004651"/>
    </source>
</evidence>
<dbReference type="GO" id="GO:0005524">
    <property type="term" value="F:ATP binding"/>
    <property type="evidence" value="ECO:0007669"/>
    <property type="project" value="UniProtKB-KW"/>
</dbReference>
<dbReference type="InterPro" id="IPR011527">
    <property type="entry name" value="ABC1_TM_dom"/>
</dbReference>
<dbReference type="GO" id="GO:0015421">
    <property type="term" value="F:ABC-type oligopeptide transporter activity"/>
    <property type="evidence" value="ECO:0007669"/>
    <property type="project" value="TreeGrafter"/>
</dbReference>
<dbReference type="SUPFAM" id="SSF90123">
    <property type="entry name" value="ABC transporter transmembrane region"/>
    <property type="match status" value="1"/>
</dbReference>
<gene>
    <name evidence="12" type="ORF">DXB93_09065</name>
</gene>
<dbReference type="InterPro" id="IPR027417">
    <property type="entry name" value="P-loop_NTPase"/>
</dbReference>
<accession>A0A3E3ED78</accession>
<comment type="caution">
    <text evidence="12">The sequence shown here is derived from an EMBL/GenBank/DDBJ whole genome shotgun (WGS) entry which is preliminary data.</text>
</comment>
<feature type="transmembrane region" description="Helical" evidence="9">
    <location>
        <begin position="132"/>
        <end position="151"/>
    </location>
</feature>
<evidence type="ECO:0000256" key="3">
    <source>
        <dbReference type="ARBA" id="ARBA00022475"/>
    </source>
</evidence>
<keyword evidence="6 12" id="KW-0067">ATP-binding</keyword>
<dbReference type="Proteomes" id="UP000261032">
    <property type="component" value="Unassembled WGS sequence"/>
</dbReference>
<dbReference type="PROSITE" id="PS50893">
    <property type="entry name" value="ABC_TRANSPORTER_2"/>
    <property type="match status" value="1"/>
</dbReference>
<feature type="transmembrane region" description="Helical" evidence="9">
    <location>
        <begin position="237"/>
        <end position="257"/>
    </location>
</feature>
<feature type="domain" description="ABC transporter" evidence="10">
    <location>
        <begin position="331"/>
        <end position="562"/>
    </location>
</feature>
<dbReference type="AlphaFoldDB" id="A0A3E3ED78"/>
<dbReference type="CDD" id="cd18548">
    <property type="entry name" value="ABC_6TM_Tm287_like"/>
    <property type="match status" value="1"/>
</dbReference>
<feature type="transmembrane region" description="Helical" evidence="9">
    <location>
        <begin position="12"/>
        <end position="35"/>
    </location>
</feature>
<evidence type="ECO:0000256" key="2">
    <source>
        <dbReference type="ARBA" id="ARBA00022448"/>
    </source>
</evidence>
<organism evidence="12 13">
    <name type="scientific">Thomasclavelia ramosa</name>
    <dbReference type="NCBI Taxonomy" id="1547"/>
    <lineage>
        <taxon>Bacteria</taxon>
        <taxon>Bacillati</taxon>
        <taxon>Bacillota</taxon>
        <taxon>Erysipelotrichia</taxon>
        <taxon>Erysipelotrichales</taxon>
        <taxon>Coprobacillaceae</taxon>
        <taxon>Thomasclavelia</taxon>
    </lineage>
</organism>
<dbReference type="PROSITE" id="PS00211">
    <property type="entry name" value="ABC_TRANSPORTER_1"/>
    <property type="match status" value="1"/>
</dbReference>
<evidence type="ECO:0000256" key="9">
    <source>
        <dbReference type="SAM" id="Phobius"/>
    </source>
</evidence>
<dbReference type="RefSeq" id="WP_008792666.1">
    <property type="nucleotide sequence ID" value="NZ_BAABXX010000001.1"/>
</dbReference>
<keyword evidence="8 9" id="KW-0472">Membrane</keyword>
<dbReference type="EMBL" id="QUSL01000012">
    <property type="protein sequence ID" value="RGD85100.1"/>
    <property type="molecule type" value="Genomic_DNA"/>
</dbReference>
<feature type="transmembrane region" description="Helical" evidence="9">
    <location>
        <begin position="157"/>
        <end position="180"/>
    </location>
</feature>
<evidence type="ECO:0000256" key="4">
    <source>
        <dbReference type="ARBA" id="ARBA00022692"/>
    </source>
</evidence>
<dbReference type="SUPFAM" id="SSF52540">
    <property type="entry name" value="P-loop containing nucleoside triphosphate hydrolases"/>
    <property type="match status" value="1"/>
</dbReference>
<dbReference type="Pfam" id="PF00664">
    <property type="entry name" value="ABC_membrane"/>
    <property type="match status" value="1"/>
</dbReference>
<dbReference type="SMART" id="SM00382">
    <property type="entry name" value="AAA"/>
    <property type="match status" value="1"/>
</dbReference>
<dbReference type="InterPro" id="IPR036640">
    <property type="entry name" value="ABC1_TM_sf"/>
</dbReference>
<keyword evidence="5" id="KW-0547">Nucleotide-binding</keyword>
<keyword evidence="2" id="KW-0813">Transport</keyword>
<dbReference type="GO" id="GO:0005886">
    <property type="term" value="C:plasma membrane"/>
    <property type="evidence" value="ECO:0007669"/>
    <property type="project" value="UniProtKB-SubCell"/>
</dbReference>
<feature type="transmembrane region" description="Helical" evidence="9">
    <location>
        <begin position="277"/>
        <end position="295"/>
    </location>
</feature>
<dbReference type="InterPro" id="IPR003593">
    <property type="entry name" value="AAA+_ATPase"/>
</dbReference>
<dbReference type="Gene3D" id="3.40.50.300">
    <property type="entry name" value="P-loop containing nucleotide triphosphate hydrolases"/>
    <property type="match status" value="1"/>
</dbReference>
<feature type="transmembrane region" description="Helical" evidence="9">
    <location>
        <begin position="55"/>
        <end position="76"/>
    </location>
</feature>
<evidence type="ECO:0000313" key="12">
    <source>
        <dbReference type="EMBL" id="RGD85100.1"/>
    </source>
</evidence>
<dbReference type="FunFam" id="3.40.50.300:FF:000854">
    <property type="entry name" value="Multidrug ABC transporter ATP-binding protein"/>
    <property type="match status" value="1"/>
</dbReference>
<dbReference type="InterPro" id="IPR017871">
    <property type="entry name" value="ABC_transporter-like_CS"/>
</dbReference>
<dbReference type="InterPro" id="IPR039421">
    <property type="entry name" value="Type_1_exporter"/>
</dbReference>
<dbReference type="PROSITE" id="PS50929">
    <property type="entry name" value="ABC_TM1F"/>
    <property type="match status" value="1"/>
</dbReference>
<evidence type="ECO:0000259" key="10">
    <source>
        <dbReference type="PROSITE" id="PS50893"/>
    </source>
</evidence>
<keyword evidence="3" id="KW-1003">Cell membrane</keyword>
<evidence type="ECO:0000256" key="5">
    <source>
        <dbReference type="ARBA" id="ARBA00022741"/>
    </source>
</evidence>
<dbReference type="Pfam" id="PF00005">
    <property type="entry name" value="ABC_tran"/>
    <property type="match status" value="1"/>
</dbReference>
<proteinExistence type="predicted"/>